<name>A0AAV4EVY3_9GAST</name>
<organism evidence="1 2">
    <name type="scientific">Elysia marginata</name>
    <dbReference type="NCBI Taxonomy" id="1093978"/>
    <lineage>
        <taxon>Eukaryota</taxon>
        <taxon>Metazoa</taxon>
        <taxon>Spiralia</taxon>
        <taxon>Lophotrochozoa</taxon>
        <taxon>Mollusca</taxon>
        <taxon>Gastropoda</taxon>
        <taxon>Heterobranchia</taxon>
        <taxon>Euthyneura</taxon>
        <taxon>Panpulmonata</taxon>
        <taxon>Sacoglossa</taxon>
        <taxon>Placobranchoidea</taxon>
        <taxon>Plakobranchidae</taxon>
        <taxon>Elysia</taxon>
    </lineage>
</organism>
<dbReference type="AlphaFoldDB" id="A0AAV4EVY3"/>
<protein>
    <submittedName>
        <fullName evidence="1">Uncharacterized protein</fullName>
    </submittedName>
</protein>
<accession>A0AAV4EVY3</accession>
<dbReference type="Proteomes" id="UP000762676">
    <property type="component" value="Unassembled WGS sequence"/>
</dbReference>
<comment type="caution">
    <text evidence="1">The sequence shown here is derived from an EMBL/GenBank/DDBJ whole genome shotgun (WGS) entry which is preliminary data.</text>
</comment>
<gene>
    <name evidence="1" type="ORF">ElyMa_003643400</name>
</gene>
<keyword evidence="2" id="KW-1185">Reference proteome</keyword>
<proteinExistence type="predicted"/>
<evidence type="ECO:0000313" key="1">
    <source>
        <dbReference type="EMBL" id="GFR64909.1"/>
    </source>
</evidence>
<sequence>MPRTSNRAYSSAIADLLVRIRFLSTCQVLFRIEPHRIPGLTLTGNEKTGIAKMQVIPKAVRSGLTAGPDVGVALPLGGKQGVVSSQSISSSVNLSNKALTSTGLIFVLLLVVPKSRMLI</sequence>
<reference evidence="1 2" key="1">
    <citation type="journal article" date="2021" name="Elife">
        <title>Chloroplast acquisition without the gene transfer in kleptoplastic sea slugs, Plakobranchus ocellatus.</title>
        <authorList>
            <person name="Maeda T."/>
            <person name="Takahashi S."/>
            <person name="Yoshida T."/>
            <person name="Shimamura S."/>
            <person name="Takaki Y."/>
            <person name="Nagai Y."/>
            <person name="Toyoda A."/>
            <person name="Suzuki Y."/>
            <person name="Arimoto A."/>
            <person name="Ishii H."/>
            <person name="Satoh N."/>
            <person name="Nishiyama T."/>
            <person name="Hasebe M."/>
            <person name="Maruyama T."/>
            <person name="Minagawa J."/>
            <person name="Obokata J."/>
            <person name="Shigenobu S."/>
        </authorList>
    </citation>
    <scope>NUCLEOTIDE SEQUENCE [LARGE SCALE GENOMIC DNA]</scope>
</reference>
<dbReference type="EMBL" id="BMAT01007466">
    <property type="protein sequence ID" value="GFR64909.1"/>
    <property type="molecule type" value="Genomic_DNA"/>
</dbReference>
<evidence type="ECO:0000313" key="2">
    <source>
        <dbReference type="Proteomes" id="UP000762676"/>
    </source>
</evidence>